<accession>A0A517PCI1</accession>
<dbReference type="OrthoDB" id="9799320at2"/>
<evidence type="ECO:0000313" key="4">
    <source>
        <dbReference type="Proteomes" id="UP000318741"/>
    </source>
</evidence>
<sequence>MTFPTTPPARPAPVPAKPASVVPPLDELREEFEFLGNWEDQCEFLIDVGMDLPRLPEQDKTEETRVHGCQSLVWMTVGEQDGRLRIAAESDAMIVNGLIAVLLATFDGKTPAEALAVDVDEVFASLGLDEHLSSARKSGLAGMVQRIRGEAARYRVEGAE</sequence>
<name>A0A517PCI1_9PLAN</name>
<dbReference type="Gene3D" id="3.90.1010.10">
    <property type="match status" value="1"/>
</dbReference>
<organism evidence="3 4">
    <name type="scientific">Alienimonas californiensis</name>
    <dbReference type="NCBI Taxonomy" id="2527989"/>
    <lineage>
        <taxon>Bacteria</taxon>
        <taxon>Pseudomonadati</taxon>
        <taxon>Planctomycetota</taxon>
        <taxon>Planctomycetia</taxon>
        <taxon>Planctomycetales</taxon>
        <taxon>Planctomycetaceae</taxon>
        <taxon>Alienimonas</taxon>
    </lineage>
</organism>
<evidence type="ECO:0000313" key="3">
    <source>
        <dbReference type="EMBL" id="QDT17089.1"/>
    </source>
</evidence>
<reference evidence="3 4" key="1">
    <citation type="submission" date="2019-02" db="EMBL/GenBank/DDBJ databases">
        <title>Deep-cultivation of Planctomycetes and their phenomic and genomic characterization uncovers novel biology.</title>
        <authorList>
            <person name="Wiegand S."/>
            <person name="Jogler M."/>
            <person name="Boedeker C."/>
            <person name="Pinto D."/>
            <person name="Vollmers J."/>
            <person name="Rivas-Marin E."/>
            <person name="Kohn T."/>
            <person name="Peeters S.H."/>
            <person name="Heuer A."/>
            <person name="Rast P."/>
            <person name="Oberbeckmann S."/>
            <person name="Bunk B."/>
            <person name="Jeske O."/>
            <person name="Meyerdierks A."/>
            <person name="Storesund J.E."/>
            <person name="Kallscheuer N."/>
            <person name="Luecker S."/>
            <person name="Lage O.M."/>
            <person name="Pohl T."/>
            <person name="Merkel B.J."/>
            <person name="Hornburger P."/>
            <person name="Mueller R.-W."/>
            <person name="Bruemmer F."/>
            <person name="Labrenz M."/>
            <person name="Spormann A.M."/>
            <person name="Op den Camp H."/>
            <person name="Overmann J."/>
            <person name="Amann R."/>
            <person name="Jetten M.S.M."/>
            <person name="Mascher T."/>
            <person name="Medema M.H."/>
            <person name="Devos D.P."/>
            <person name="Kaster A.-K."/>
            <person name="Ovreas L."/>
            <person name="Rohde M."/>
            <person name="Galperin M.Y."/>
            <person name="Jogler C."/>
        </authorList>
    </citation>
    <scope>NUCLEOTIDE SEQUENCE [LARGE SCALE GENOMIC DNA]</scope>
    <source>
        <strain evidence="3 4">CA12</strain>
    </source>
</reference>
<evidence type="ECO:0000256" key="1">
    <source>
        <dbReference type="ARBA" id="ARBA00010282"/>
    </source>
</evidence>
<dbReference type="AlphaFoldDB" id="A0A517PCI1"/>
<dbReference type="Pfam" id="PF02657">
    <property type="entry name" value="SufE"/>
    <property type="match status" value="1"/>
</dbReference>
<dbReference type="SUPFAM" id="SSF82649">
    <property type="entry name" value="SufE/NifU"/>
    <property type="match status" value="1"/>
</dbReference>
<dbReference type="InterPro" id="IPR003808">
    <property type="entry name" value="Fe-S_metab-assoc_dom"/>
</dbReference>
<gene>
    <name evidence="3" type="primary">sufE</name>
    <name evidence="3" type="ORF">CA12_32010</name>
</gene>
<dbReference type="EMBL" id="CP036265">
    <property type="protein sequence ID" value="QDT17089.1"/>
    <property type="molecule type" value="Genomic_DNA"/>
</dbReference>
<protein>
    <submittedName>
        <fullName evidence="3">Cysteine desulfuration protein SufE</fullName>
    </submittedName>
</protein>
<evidence type="ECO:0000259" key="2">
    <source>
        <dbReference type="Pfam" id="PF02657"/>
    </source>
</evidence>
<comment type="similarity">
    <text evidence="1">Belongs to the SufE family.</text>
</comment>
<dbReference type="KEGG" id="acaf:CA12_32010"/>
<dbReference type="PANTHER" id="PTHR43597:SF5">
    <property type="entry name" value="SUFE-LIKE PROTEIN 2, CHLOROPLASTIC"/>
    <property type="match status" value="1"/>
</dbReference>
<feature type="domain" description="Fe-S metabolism associated" evidence="2">
    <location>
        <begin position="30"/>
        <end position="148"/>
    </location>
</feature>
<keyword evidence="4" id="KW-1185">Reference proteome</keyword>
<proteinExistence type="inferred from homology"/>
<dbReference type="PANTHER" id="PTHR43597">
    <property type="entry name" value="SULFUR ACCEPTOR PROTEIN CSDE"/>
    <property type="match status" value="1"/>
</dbReference>
<dbReference type="Proteomes" id="UP000318741">
    <property type="component" value="Chromosome"/>
</dbReference>